<evidence type="ECO:0000313" key="2">
    <source>
        <dbReference type="EMBL" id="KAJ5124878.1"/>
    </source>
</evidence>
<evidence type="ECO:0000256" key="1">
    <source>
        <dbReference type="SAM" id="MobiDB-lite"/>
    </source>
</evidence>
<comment type="caution">
    <text evidence="2">The sequence shown here is derived from an EMBL/GenBank/DDBJ whole genome shotgun (WGS) entry which is preliminary data.</text>
</comment>
<dbReference type="Proteomes" id="UP001149079">
    <property type="component" value="Unassembled WGS sequence"/>
</dbReference>
<dbReference type="AlphaFoldDB" id="A0A9W9GNG7"/>
<dbReference type="EMBL" id="JAPQKL010000006">
    <property type="protein sequence ID" value="KAJ5124878.1"/>
    <property type="molecule type" value="Genomic_DNA"/>
</dbReference>
<protein>
    <submittedName>
        <fullName evidence="2">Histone deacetylase interacting</fullName>
    </submittedName>
</protein>
<organism evidence="2 3">
    <name type="scientific">Penicillium bovifimosum</name>
    <dbReference type="NCBI Taxonomy" id="126998"/>
    <lineage>
        <taxon>Eukaryota</taxon>
        <taxon>Fungi</taxon>
        <taxon>Dikarya</taxon>
        <taxon>Ascomycota</taxon>
        <taxon>Pezizomycotina</taxon>
        <taxon>Eurotiomycetes</taxon>
        <taxon>Eurotiomycetidae</taxon>
        <taxon>Eurotiales</taxon>
        <taxon>Aspergillaceae</taxon>
        <taxon>Penicillium</taxon>
    </lineage>
</organism>
<name>A0A9W9GNG7_9EURO</name>
<reference evidence="2" key="2">
    <citation type="journal article" date="2023" name="IMA Fungus">
        <title>Comparative genomic study of the Penicillium genus elucidates a diverse pangenome and 15 lateral gene transfer events.</title>
        <authorList>
            <person name="Petersen C."/>
            <person name="Sorensen T."/>
            <person name="Nielsen M.R."/>
            <person name="Sondergaard T.E."/>
            <person name="Sorensen J.L."/>
            <person name="Fitzpatrick D.A."/>
            <person name="Frisvad J.C."/>
            <person name="Nielsen K.L."/>
        </authorList>
    </citation>
    <scope>NUCLEOTIDE SEQUENCE</scope>
    <source>
        <strain evidence="2">IBT 22155</strain>
    </source>
</reference>
<dbReference type="RefSeq" id="XP_056519277.1">
    <property type="nucleotide sequence ID" value="XM_056669447.1"/>
</dbReference>
<gene>
    <name evidence="2" type="ORF">N7515_008703</name>
</gene>
<dbReference type="GeneID" id="81408617"/>
<keyword evidence="3" id="KW-1185">Reference proteome</keyword>
<reference evidence="2" key="1">
    <citation type="submission" date="2022-11" db="EMBL/GenBank/DDBJ databases">
        <authorList>
            <person name="Petersen C."/>
        </authorList>
    </citation>
    <scope>NUCLEOTIDE SEQUENCE</scope>
    <source>
        <strain evidence="2">IBT 22155</strain>
    </source>
</reference>
<feature type="region of interest" description="Disordered" evidence="1">
    <location>
        <begin position="79"/>
        <end position="115"/>
    </location>
</feature>
<accession>A0A9W9GNG7</accession>
<evidence type="ECO:0000313" key="3">
    <source>
        <dbReference type="Proteomes" id="UP001149079"/>
    </source>
</evidence>
<proteinExistence type="predicted"/>
<sequence length="115" mass="12567">MGNPPQDDGPAWLSMEPDLVWQADADAIKAQSREAKKEATALREKRHNCFVEKLVNNRAWARGLSKDEVDESNQRFRSWVDGSGAVDGPAAAESEGALAPVENEDVEMGEVEKTG</sequence>